<evidence type="ECO:0000256" key="14">
    <source>
        <dbReference type="SAM" id="Phobius"/>
    </source>
</evidence>
<dbReference type="InterPro" id="IPR003660">
    <property type="entry name" value="HAMP_dom"/>
</dbReference>
<dbReference type="Gene3D" id="3.30.565.10">
    <property type="entry name" value="Histidine kinase-like ATPase, C-terminal domain"/>
    <property type="match status" value="1"/>
</dbReference>
<keyword evidence="7 14" id="KW-0812">Transmembrane</keyword>
<dbReference type="PANTHER" id="PTHR45528:SF1">
    <property type="entry name" value="SENSOR HISTIDINE KINASE CPXA"/>
    <property type="match status" value="1"/>
</dbReference>
<dbReference type="GO" id="GO:0005524">
    <property type="term" value="F:ATP binding"/>
    <property type="evidence" value="ECO:0007669"/>
    <property type="project" value="UniProtKB-KW"/>
</dbReference>
<dbReference type="AlphaFoldDB" id="A0A9W3KE71"/>
<feature type="domain" description="HAMP" evidence="16">
    <location>
        <begin position="142"/>
        <end position="194"/>
    </location>
</feature>
<evidence type="ECO:0000256" key="4">
    <source>
        <dbReference type="ARBA" id="ARBA00022475"/>
    </source>
</evidence>
<feature type="transmembrane region" description="Helical" evidence="14">
    <location>
        <begin position="121"/>
        <end position="139"/>
    </location>
</feature>
<dbReference type="InterPro" id="IPR003661">
    <property type="entry name" value="HisK_dim/P_dom"/>
</dbReference>
<evidence type="ECO:0000259" key="15">
    <source>
        <dbReference type="PROSITE" id="PS50109"/>
    </source>
</evidence>
<dbReference type="GO" id="GO:0005886">
    <property type="term" value="C:plasma membrane"/>
    <property type="evidence" value="ECO:0007669"/>
    <property type="project" value="UniProtKB-SubCell"/>
</dbReference>
<evidence type="ECO:0000313" key="18">
    <source>
        <dbReference type="Proteomes" id="UP000018566"/>
    </source>
</evidence>
<dbReference type="Pfam" id="PF00512">
    <property type="entry name" value="HisKA"/>
    <property type="match status" value="1"/>
</dbReference>
<evidence type="ECO:0000256" key="5">
    <source>
        <dbReference type="ARBA" id="ARBA00022553"/>
    </source>
</evidence>
<dbReference type="SUPFAM" id="SSF55874">
    <property type="entry name" value="ATPase domain of HSP90 chaperone/DNA topoisomerase II/histidine kinase"/>
    <property type="match status" value="1"/>
</dbReference>
<gene>
    <name evidence="17" type="ORF">YBT1518_16780</name>
</gene>
<accession>A0A9W3KE71</accession>
<dbReference type="PROSITE" id="PS50109">
    <property type="entry name" value="HIS_KIN"/>
    <property type="match status" value="1"/>
</dbReference>
<evidence type="ECO:0000313" key="17">
    <source>
        <dbReference type="EMBL" id="AHA72516.1"/>
    </source>
</evidence>
<evidence type="ECO:0000256" key="9">
    <source>
        <dbReference type="ARBA" id="ARBA00022777"/>
    </source>
</evidence>
<evidence type="ECO:0000256" key="7">
    <source>
        <dbReference type="ARBA" id="ARBA00022692"/>
    </source>
</evidence>
<dbReference type="PANTHER" id="PTHR45528">
    <property type="entry name" value="SENSOR HISTIDINE KINASE CPXA"/>
    <property type="match status" value="1"/>
</dbReference>
<dbReference type="InterPro" id="IPR036097">
    <property type="entry name" value="HisK_dim/P_sf"/>
</dbReference>
<evidence type="ECO:0000259" key="16">
    <source>
        <dbReference type="PROSITE" id="PS50885"/>
    </source>
</evidence>
<dbReference type="CDD" id="cd00082">
    <property type="entry name" value="HisKA"/>
    <property type="match status" value="1"/>
</dbReference>
<reference evidence="17 18" key="1">
    <citation type="submission" date="2013-05" db="EMBL/GenBank/DDBJ databases">
        <title>Complete genome sequence of Bacillus thuringiensis YBT-1518, a typical strain with high toxicity to nematode.</title>
        <authorList>
            <person name="Wang P."/>
            <person name="Zhang C."/>
            <person name="Guo M."/>
            <person name="Guo S."/>
            <person name="Zhu Y."/>
            <person name="Zheng J."/>
            <person name="Zhu L."/>
            <person name="Ruan L."/>
            <person name="Peng D."/>
            <person name="Sun M."/>
        </authorList>
    </citation>
    <scope>NUCLEOTIDE SEQUENCE [LARGE SCALE GENOMIC DNA]</scope>
    <source>
        <strain evidence="17 18">YBT-1518</strain>
    </source>
</reference>
<evidence type="ECO:0000256" key="1">
    <source>
        <dbReference type="ARBA" id="ARBA00000085"/>
    </source>
</evidence>
<dbReference type="CDD" id="cd00075">
    <property type="entry name" value="HATPase"/>
    <property type="match status" value="1"/>
</dbReference>
<dbReference type="CDD" id="cd06225">
    <property type="entry name" value="HAMP"/>
    <property type="match status" value="1"/>
</dbReference>
<keyword evidence="6" id="KW-0808">Transferase</keyword>
<dbReference type="InterPro" id="IPR004358">
    <property type="entry name" value="Sig_transdc_His_kin-like_C"/>
</dbReference>
<dbReference type="InterPro" id="IPR036890">
    <property type="entry name" value="HATPase_C_sf"/>
</dbReference>
<dbReference type="SMART" id="SM00387">
    <property type="entry name" value="HATPase_c"/>
    <property type="match status" value="1"/>
</dbReference>
<keyword evidence="5" id="KW-0597">Phosphoprotein</keyword>
<sequence length="422" mass="48701">MEQGRDWVSKIMKNTELKSYMTILAVLLSIFVIYQFIIQQLFYDHLKRDSIATWGEITARLVEQNPENEAEIMKVLSSHSSHSSKYQEKGTEILKQYGLYEDLDSKFFPHLNNLIINHNQFMMWGLIAFGFLLFVANYMQQKIIFNKISQLTRAAKKIIEGDYSVVINENKEGDFAKLAISFRSMRDIIRKNMHDLLEEKRFLGEMLQDISHQLKTPLSTISIYNEMLLNEKLSREQQAQLLQNNDIQISRMNVLIQNLLKVAKIDAKAISFDKEPGNLVDTTEEVLNRLQSMISDKNILIDWNAPREIVVIHDKLWMQEALLNLLKNAIEHSKPGGKIMIQAKNSPIYTELVIQDFGEGISAEELPHIFERFYKSSSSKKHGSTGIGLALVKAIIEAHHALITVESEKNAYTKFTIIFMKF</sequence>
<evidence type="ECO:0000256" key="8">
    <source>
        <dbReference type="ARBA" id="ARBA00022741"/>
    </source>
</evidence>
<dbReference type="SUPFAM" id="SSF47384">
    <property type="entry name" value="Homodimeric domain of signal transducing histidine kinase"/>
    <property type="match status" value="1"/>
</dbReference>
<keyword evidence="13 14" id="KW-0472">Membrane</keyword>
<dbReference type="SMART" id="SM00388">
    <property type="entry name" value="HisKA"/>
    <property type="match status" value="1"/>
</dbReference>
<dbReference type="Gene3D" id="6.10.340.10">
    <property type="match status" value="1"/>
</dbReference>
<dbReference type="InterPro" id="IPR050398">
    <property type="entry name" value="HssS/ArlS-like"/>
</dbReference>
<dbReference type="InterPro" id="IPR003594">
    <property type="entry name" value="HATPase_dom"/>
</dbReference>
<evidence type="ECO:0000256" key="2">
    <source>
        <dbReference type="ARBA" id="ARBA00004651"/>
    </source>
</evidence>
<dbReference type="EMBL" id="CP005935">
    <property type="protein sequence ID" value="AHA72516.1"/>
    <property type="molecule type" value="Genomic_DNA"/>
</dbReference>
<dbReference type="PRINTS" id="PR00344">
    <property type="entry name" value="BCTRLSENSOR"/>
</dbReference>
<evidence type="ECO:0000256" key="11">
    <source>
        <dbReference type="ARBA" id="ARBA00022989"/>
    </source>
</evidence>
<dbReference type="FunFam" id="3.30.565.10:FF:000006">
    <property type="entry name" value="Sensor histidine kinase WalK"/>
    <property type="match status" value="1"/>
</dbReference>
<dbReference type="GO" id="GO:0000155">
    <property type="term" value="F:phosphorelay sensor kinase activity"/>
    <property type="evidence" value="ECO:0007669"/>
    <property type="project" value="InterPro"/>
</dbReference>
<evidence type="ECO:0000256" key="6">
    <source>
        <dbReference type="ARBA" id="ARBA00022679"/>
    </source>
</evidence>
<keyword evidence="8" id="KW-0547">Nucleotide-binding</keyword>
<keyword evidence="11 14" id="KW-1133">Transmembrane helix</keyword>
<dbReference type="InterPro" id="IPR005467">
    <property type="entry name" value="His_kinase_dom"/>
</dbReference>
<dbReference type="Proteomes" id="UP000018566">
    <property type="component" value="Chromosome"/>
</dbReference>
<dbReference type="KEGG" id="bthu:YBT1518_16780"/>
<organism evidence="17 18">
    <name type="scientific">Bacillus thuringiensis YBT-1518</name>
    <dbReference type="NCBI Taxonomy" id="529122"/>
    <lineage>
        <taxon>Bacteria</taxon>
        <taxon>Bacillati</taxon>
        <taxon>Bacillota</taxon>
        <taxon>Bacilli</taxon>
        <taxon>Bacillales</taxon>
        <taxon>Bacillaceae</taxon>
        <taxon>Bacillus</taxon>
        <taxon>Bacillus cereus group</taxon>
    </lineage>
</organism>
<comment type="subcellular location">
    <subcellularLocation>
        <location evidence="2">Cell membrane</location>
        <topology evidence="2">Multi-pass membrane protein</topology>
    </subcellularLocation>
</comment>
<keyword evidence="10" id="KW-0067">ATP-binding</keyword>
<dbReference type="Gene3D" id="1.10.287.130">
    <property type="match status" value="1"/>
</dbReference>
<dbReference type="EC" id="2.7.13.3" evidence="3"/>
<keyword evidence="4" id="KW-1003">Cell membrane</keyword>
<evidence type="ECO:0000256" key="12">
    <source>
        <dbReference type="ARBA" id="ARBA00023012"/>
    </source>
</evidence>
<evidence type="ECO:0000256" key="10">
    <source>
        <dbReference type="ARBA" id="ARBA00022840"/>
    </source>
</evidence>
<feature type="transmembrane region" description="Helical" evidence="14">
    <location>
        <begin position="20"/>
        <end position="38"/>
    </location>
</feature>
<dbReference type="PROSITE" id="PS50885">
    <property type="entry name" value="HAMP"/>
    <property type="match status" value="1"/>
</dbReference>
<name>A0A9W3KE71_BACTU</name>
<comment type="catalytic activity">
    <reaction evidence="1">
        <text>ATP + protein L-histidine = ADP + protein N-phospho-L-histidine.</text>
        <dbReference type="EC" id="2.7.13.3"/>
    </reaction>
</comment>
<evidence type="ECO:0000256" key="3">
    <source>
        <dbReference type="ARBA" id="ARBA00012438"/>
    </source>
</evidence>
<evidence type="ECO:0000256" key="13">
    <source>
        <dbReference type="ARBA" id="ARBA00023136"/>
    </source>
</evidence>
<keyword evidence="9 17" id="KW-0418">Kinase</keyword>
<proteinExistence type="predicted"/>
<dbReference type="Pfam" id="PF02518">
    <property type="entry name" value="HATPase_c"/>
    <property type="match status" value="1"/>
</dbReference>
<protein>
    <recommendedName>
        <fullName evidence="3">histidine kinase</fullName>
        <ecNumber evidence="3">2.7.13.3</ecNumber>
    </recommendedName>
</protein>
<feature type="domain" description="Histidine kinase" evidence="15">
    <location>
        <begin position="209"/>
        <end position="422"/>
    </location>
</feature>
<keyword evidence="12" id="KW-0902">Two-component regulatory system</keyword>